<comment type="caution">
    <text evidence="1">The sequence shown here is derived from an EMBL/GenBank/DDBJ whole genome shotgun (WGS) entry which is preliminary data.</text>
</comment>
<dbReference type="SMR" id="Q4DHX4"/>
<dbReference type="InParanoid" id="Q4DHX4"/>
<dbReference type="eggNOG" id="ENOG502S6D4">
    <property type="taxonomic scope" value="Eukaryota"/>
</dbReference>
<dbReference type="KEGG" id="tcr:506661.100"/>
<dbReference type="STRING" id="353153.Q4DHX4"/>
<dbReference type="GeneID" id="3545448"/>
<sequence length="174" mass="20522">MGTLKFKWGRWNRAKRCEKCHNSLFFVSCFSSVCILLCVSFLDGAKGRGVGVDKYSFRMLRATCRTLGGQRRWWKEGRPDFLRANERRMRLERRRIDASRYYAPVEPTPQQACTLYRQLLKAGHAQLRVTDKAYYVRKLRREFEVTARQTSARVRGIMYERGQWMLLNKLGGIV</sequence>
<name>Q4DHX4_TRYCC</name>
<proteinExistence type="predicted"/>
<dbReference type="Proteomes" id="UP000002296">
    <property type="component" value="Unassembled WGS sequence"/>
</dbReference>
<dbReference type="InterPro" id="IPR045300">
    <property type="entry name" value="Complex1_LYR_MIEF1-MP"/>
</dbReference>
<dbReference type="AlphaFoldDB" id="Q4DHX4"/>
<dbReference type="EMBL" id="AAHK01000461">
    <property type="protein sequence ID" value="EAN92128.1"/>
    <property type="molecule type" value="Genomic_DNA"/>
</dbReference>
<evidence type="ECO:0000313" key="2">
    <source>
        <dbReference type="Proteomes" id="UP000002296"/>
    </source>
</evidence>
<evidence type="ECO:0000313" key="1">
    <source>
        <dbReference type="EMBL" id="EAN92128.1"/>
    </source>
</evidence>
<dbReference type="RefSeq" id="XP_813979.1">
    <property type="nucleotide sequence ID" value="XM_808886.1"/>
</dbReference>
<protein>
    <submittedName>
        <fullName evidence="1">Uncharacterized protein</fullName>
    </submittedName>
</protein>
<keyword evidence="2" id="KW-1185">Reference proteome</keyword>
<organism evidence="1 2">
    <name type="scientific">Trypanosoma cruzi (strain CL Brener)</name>
    <dbReference type="NCBI Taxonomy" id="353153"/>
    <lineage>
        <taxon>Eukaryota</taxon>
        <taxon>Discoba</taxon>
        <taxon>Euglenozoa</taxon>
        <taxon>Kinetoplastea</taxon>
        <taxon>Metakinetoplastina</taxon>
        <taxon>Trypanosomatida</taxon>
        <taxon>Trypanosomatidae</taxon>
        <taxon>Trypanosoma</taxon>
        <taxon>Schizotrypanum</taxon>
    </lineage>
</organism>
<gene>
    <name evidence="1" type="ORF">Tc00.1047053506661.100</name>
</gene>
<reference evidence="1 2" key="1">
    <citation type="journal article" date="2005" name="Science">
        <title>The genome sequence of Trypanosoma cruzi, etiologic agent of Chagas disease.</title>
        <authorList>
            <person name="El-Sayed N.M."/>
            <person name="Myler P.J."/>
            <person name="Bartholomeu D.C."/>
            <person name="Nilsson D."/>
            <person name="Aggarwal G."/>
            <person name="Tran A.N."/>
            <person name="Ghedin E."/>
            <person name="Worthey E.A."/>
            <person name="Delcher A.L."/>
            <person name="Blandin G."/>
            <person name="Westenberger S.J."/>
            <person name="Caler E."/>
            <person name="Cerqueira G.C."/>
            <person name="Branche C."/>
            <person name="Haas B."/>
            <person name="Anupama A."/>
            <person name="Arner E."/>
            <person name="Aslund L."/>
            <person name="Attipoe P."/>
            <person name="Bontempi E."/>
            <person name="Bringaud F."/>
            <person name="Burton P."/>
            <person name="Cadag E."/>
            <person name="Campbell D.A."/>
            <person name="Carrington M."/>
            <person name="Crabtree J."/>
            <person name="Darban H."/>
            <person name="da Silveira J.F."/>
            <person name="de Jong P."/>
            <person name="Edwards K."/>
            <person name="Englund P.T."/>
            <person name="Fazelina G."/>
            <person name="Feldblyum T."/>
            <person name="Ferella M."/>
            <person name="Frasch A.C."/>
            <person name="Gull K."/>
            <person name="Horn D."/>
            <person name="Hou L."/>
            <person name="Huang Y."/>
            <person name="Kindlund E."/>
            <person name="Klingbeil M."/>
            <person name="Kluge S."/>
            <person name="Koo H."/>
            <person name="Lacerda D."/>
            <person name="Levin M.J."/>
            <person name="Lorenzi H."/>
            <person name="Louie T."/>
            <person name="Machado C.R."/>
            <person name="McCulloch R."/>
            <person name="McKenna A."/>
            <person name="Mizuno Y."/>
            <person name="Mottram J.C."/>
            <person name="Nelson S."/>
            <person name="Ochaya S."/>
            <person name="Osoegawa K."/>
            <person name="Pai G."/>
            <person name="Parsons M."/>
            <person name="Pentony M."/>
            <person name="Pettersson U."/>
            <person name="Pop M."/>
            <person name="Ramirez J.L."/>
            <person name="Rinta J."/>
            <person name="Robertson L."/>
            <person name="Salzberg S.L."/>
            <person name="Sanchez D.O."/>
            <person name="Seyler A."/>
            <person name="Sharma R."/>
            <person name="Shetty J."/>
            <person name="Simpson A.J."/>
            <person name="Sisk E."/>
            <person name="Tammi M.T."/>
            <person name="Tarleton R."/>
            <person name="Teixeira S."/>
            <person name="Van Aken S."/>
            <person name="Vogt C."/>
            <person name="Ward P.N."/>
            <person name="Wickstead B."/>
            <person name="Wortman J."/>
            <person name="White O."/>
            <person name="Fraser C.M."/>
            <person name="Stuart K.D."/>
            <person name="Andersson B."/>
        </authorList>
    </citation>
    <scope>NUCLEOTIDE SEQUENCE [LARGE SCALE GENOMIC DNA]</scope>
    <source>
        <strain evidence="1 2">CL Brener</strain>
    </source>
</reference>
<dbReference type="PaxDb" id="353153-Q4DHX4"/>
<accession>Q4DHX4</accession>
<dbReference type="CDD" id="cd20272">
    <property type="entry name" value="Complex1_LYR_MIEF1-MP"/>
    <property type="match status" value="1"/>
</dbReference>